<feature type="region of interest" description="Disordered" evidence="1">
    <location>
        <begin position="101"/>
        <end position="124"/>
    </location>
</feature>
<dbReference type="GO" id="GO:0005829">
    <property type="term" value="C:cytosol"/>
    <property type="evidence" value="ECO:0007669"/>
    <property type="project" value="TreeGrafter"/>
</dbReference>
<organism evidence="2">
    <name type="scientific">freshwater metagenome</name>
    <dbReference type="NCBI Taxonomy" id="449393"/>
    <lineage>
        <taxon>unclassified sequences</taxon>
        <taxon>metagenomes</taxon>
        <taxon>ecological metagenomes</taxon>
    </lineage>
</organism>
<dbReference type="PANTHER" id="PTHR33515:SF1">
    <property type="entry name" value="RIBOSOME-BINDING FACTOR A, CHLOROPLASTIC-RELATED"/>
    <property type="match status" value="1"/>
</dbReference>
<dbReference type="GO" id="GO:0043024">
    <property type="term" value="F:ribosomal small subunit binding"/>
    <property type="evidence" value="ECO:0007669"/>
    <property type="project" value="TreeGrafter"/>
</dbReference>
<dbReference type="GO" id="GO:0006364">
    <property type="term" value="P:rRNA processing"/>
    <property type="evidence" value="ECO:0007669"/>
    <property type="project" value="InterPro"/>
</dbReference>
<dbReference type="InterPro" id="IPR000238">
    <property type="entry name" value="RbfA"/>
</dbReference>
<dbReference type="NCBIfam" id="TIGR00082">
    <property type="entry name" value="rbfA"/>
    <property type="match status" value="1"/>
</dbReference>
<dbReference type="AlphaFoldDB" id="A0A6J6Q8T5"/>
<sequence>MSERMRRVNEAVRSVVADALGDLQDPRIGLVTVTGVKITPDLREGKVFVSVLGNEKKRRASLAGLESATGFVQARLGRDLRLRRTPALTFEYDPSVEHGVHMSKLIEQLDPGPAPEPDDDEQTG</sequence>
<proteinExistence type="inferred from homology"/>
<accession>A0A6J6Q8T5</accession>
<dbReference type="InterPro" id="IPR023799">
    <property type="entry name" value="RbfA_dom_sf"/>
</dbReference>
<dbReference type="HAMAP" id="MF_00003">
    <property type="entry name" value="RbfA"/>
    <property type="match status" value="1"/>
</dbReference>
<dbReference type="InterPro" id="IPR020053">
    <property type="entry name" value="Ribosome-bd_factorA_CS"/>
</dbReference>
<dbReference type="PANTHER" id="PTHR33515">
    <property type="entry name" value="RIBOSOME-BINDING FACTOR A, CHLOROPLASTIC-RELATED"/>
    <property type="match status" value="1"/>
</dbReference>
<dbReference type="Gene3D" id="3.30.300.20">
    <property type="match status" value="1"/>
</dbReference>
<protein>
    <submittedName>
        <fullName evidence="2">Unannotated protein</fullName>
    </submittedName>
</protein>
<evidence type="ECO:0000313" key="2">
    <source>
        <dbReference type="EMBL" id="CAB4708140.1"/>
    </source>
</evidence>
<name>A0A6J6Q8T5_9ZZZZ</name>
<dbReference type="SUPFAM" id="SSF89919">
    <property type="entry name" value="Ribosome-binding factor A, RbfA"/>
    <property type="match status" value="1"/>
</dbReference>
<dbReference type="Pfam" id="PF02033">
    <property type="entry name" value="RBFA"/>
    <property type="match status" value="1"/>
</dbReference>
<dbReference type="EMBL" id="CAEZXP010000008">
    <property type="protein sequence ID" value="CAB4708140.1"/>
    <property type="molecule type" value="Genomic_DNA"/>
</dbReference>
<gene>
    <name evidence="2" type="ORF">UFOPK2399_01812</name>
</gene>
<dbReference type="PROSITE" id="PS01319">
    <property type="entry name" value="RBFA"/>
    <property type="match status" value="1"/>
</dbReference>
<evidence type="ECO:0000256" key="1">
    <source>
        <dbReference type="SAM" id="MobiDB-lite"/>
    </source>
</evidence>
<dbReference type="InterPro" id="IPR015946">
    <property type="entry name" value="KH_dom-like_a/b"/>
</dbReference>
<reference evidence="2" key="1">
    <citation type="submission" date="2020-05" db="EMBL/GenBank/DDBJ databases">
        <authorList>
            <person name="Chiriac C."/>
            <person name="Salcher M."/>
            <person name="Ghai R."/>
            <person name="Kavagutti S V."/>
        </authorList>
    </citation>
    <scope>NUCLEOTIDE SEQUENCE</scope>
</reference>